<dbReference type="Proteomes" id="UP001054820">
    <property type="component" value="Chromosome"/>
</dbReference>
<reference evidence="2" key="1">
    <citation type="journal article" date="2022" name="Arch. Microbiol.">
        <title>Thiomicrorhabdus immobilis sp. nov., a mesophilic sulfur-oxidizing bacterium isolated from sediment of a brackish lake in northern Japan.</title>
        <authorList>
            <person name="Kojima H."/>
            <person name="Mochizuki J."/>
            <person name="Kanda M."/>
            <person name="Watanabe T."/>
            <person name="Fukui M."/>
        </authorList>
    </citation>
    <scope>NUCLEOTIDE SEQUENCE</scope>
    <source>
        <strain evidence="2">Am19</strain>
    </source>
</reference>
<evidence type="ECO:0000313" key="2">
    <source>
        <dbReference type="EMBL" id="BCN93735.1"/>
    </source>
</evidence>
<gene>
    <name evidence="2" type="ORF">THMIRHAM_15200</name>
</gene>
<accession>A0ABM7ME85</accession>
<protein>
    <recommendedName>
        <fullName evidence="4">Polymer-forming cytoskeletal protein</fullName>
    </recommendedName>
</protein>
<evidence type="ECO:0008006" key="4">
    <source>
        <dbReference type="Google" id="ProtNLM"/>
    </source>
</evidence>
<keyword evidence="3" id="KW-1185">Reference proteome</keyword>
<name>A0ABM7ME85_9GAMM</name>
<organism evidence="2 3">
    <name type="scientific">Thiomicrorhabdus immobilis</name>
    <dbReference type="NCBI Taxonomy" id="2791037"/>
    <lineage>
        <taxon>Bacteria</taxon>
        <taxon>Pseudomonadati</taxon>
        <taxon>Pseudomonadota</taxon>
        <taxon>Gammaproteobacteria</taxon>
        <taxon>Thiotrichales</taxon>
        <taxon>Piscirickettsiaceae</taxon>
        <taxon>Thiomicrorhabdus</taxon>
    </lineage>
</organism>
<dbReference type="PANTHER" id="PTHR35024:SF4">
    <property type="entry name" value="POLYMER-FORMING CYTOSKELETAL PROTEIN"/>
    <property type="match status" value="1"/>
</dbReference>
<evidence type="ECO:0000313" key="3">
    <source>
        <dbReference type="Proteomes" id="UP001054820"/>
    </source>
</evidence>
<dbReference type="InterPro" id="IPR007607">
    <property type="entry name" value="BacA/B"/>
</dbReference>
<evidence type="ECO:0000256" key="1">
    <source>
        <dbReference type="ARBA" id="ARBA00044755"/>
    </source>
</evidence>
<proteinExistence type="inferred from homology"/>
<comment type="similarity">
    <text evidence="1">Belongs to the bactofilin family.</text>
</comment>
<dbReference type="EMBL" id="AP024202">
    <property type="protein sequence ID" value="BCN93735.1"/>
    <property type="molecule type" value="Genomic_DNA"/>
</dbReference>
<dbReference type="Pfam" id="PF04519">
    <property type="entry name" value="Bactofilin"/>
    <property type="match status" value="1"/>
</dbReference>
<sequence length="151" mass="16066">MGIFKSKRRPNRQEGGKTIIADGCFISGEMTELKGSLHIDGRVEGIIDSQFDVSIGTSGQVSGLVKARSIVLSGVLDGKVACEKIDILQSGKLIGELISGELTVETGGKFIGQSHEMTEGGMVVSLPETFAQLSLQKDKKTEPKSLTVETK</sequence>
<dbReference type="PANTHER" id="PTHR35024">
    <property type="entry name" value="HYPOTHETICAL CYTOSOLIC PROTEIN"/>
    <property type="match status" value="1"/>
</dbReference>